<dbReference type="CDD" id="cd00093">
    <property type="entry name" value="HTH_XRE"/>
    <property type="match status" value="1"/>
</dbReference>
<evidence type="ECO:0000313" key="2">
    <source>
        <dbReference type="EMBL" id="SMC69438.1"/>
    </source>
</evidence>
<dbReference type="Proteomes" id="UP000192674">
    <property type="component" value="Unassembled WGS sequence"/>
</dbReference>
<organism evidence="2 3">
    <name type="scientific">Kibdelosporangium aridum</name>
    <dbReference type="NCBI Taxonomy" id="2030"/>
    <lineage>
        <taxon>Bacteria</taxon>
        <taxon>Bacillati</taxon>
        <taxon>Actinomycetota</taxon>
        <taxon>Actinomycetes</taxon>
        <taxon>Pseudonocardiales</taxon>
        <taxon>Pseudonocardiaceae</taxon>
        <taxon>Kibdelosporangium</taxon>
    </lineage>
</organism>
<keyword evidence="3" id="KW-1185">Reference proteome</keyword>
<name>A0A1W2BAN3_KIBAR</name>
<dbReference type="EMBL" id="FWXV01000001">
    <property type="protein sequence ID" value="SMC69438.1"/>
    <property type="molecule type" value="Genomic_DNA"/>
</dbReference>
<protein>
    <submittedName>
        <fullName evidence="2">Helix-turn-helix</fullName>
    </submittedName>
</protein>
<evidence type="ECO:0000313" key="3">
    <source>
        <dbReference type="Proteomes" id="UP000192674"/>
    </source>
</evidence>
<dbReference type="Pfam" id="PF19054">
    <property type="entry name" value="DUF5753"/>
    <property type="match status" value="1"/>
</dbReference>
<dbReference type="GO" id="GO:0003677">
    <property type="term" value="F:DNA binding"/>
    <property type="evidence" value="ECO:0007669"/>
    <property type="project" value="InterPro"/>
</dbReference>
<dbReference type="InterPro" id="IPR001387">
    <property type="entry name" value="Cro/C1-type_HTH"/>
</dbReference>
<dbReference type="SUPFAM" id="SSF47413">
    <property type="entry name" value="lambda repressor-like DNA-binding domains"/>
    <property type="match status" value="1"/>
</dbReference>
<gene>
    <name evidence="2" type="ORF">SAMN05661093_01461</name>
</gene>
<feature type="domain" description="HTH cro/C1-type" evidence="1">
    <location>
        <begin position="1"/>
        <end position="44"/>
    </location>
</feature>
<dbReference type="InterPro" id="IPR010982">
    <property type="entry name" value="Lambda_DNA-bd_dom_sf"/>
</dbReference>
<dbReference type="AlphaFoldDB" id="A0A1W2BAN3"/>
<proteinExistence type="predicted"/>
<accession>A0A1W2BAN3</accession>
<reference evidence="2 3" key="1">
    <citation type="submission" date="2017-04" db="EMBL/GenBank/DDBJ databases">
        <authorList>
            <person name="Afonso C.L."/>
            <person name="Miller P.J."/>
            <person name="Scott M.A."/>
            <person name="Spackman E."/>
            <person name="Goraichik I."/>
            <person name="Dimitrov K.M."/>
            <person name="Suarez D.L."/>
            <person name="Swayne D.E."/>
        </authorList>
    </citation>
    <scope>NUCLEOTIDE SEQUENCE [LARGE SCALE GENOMIC DNA]</scope>
    <source>
        <strain evidence="2 3">DSM 43828</strain>
    </source>
</reference>
<evidence type="ECO:0000259" key="1">
    <source>
        <dbReference type="PROSITE" id="PS50943"/>
    </source>
</evidence>
<sequence length="245" mass="27623">MAEAAAYIGVRRPTISRIETGRQAILAKNVKYLCQLYGVGAPEVDMLMRQAEESNERGWWASYSDTMPDWFETYVGFEADAKEIWLYCAELVPGILQTSSYQRALQAGFGREIDEKGLAFRLERQQRLETRKPRLRIVLNEAVFRRGVGDMGEQGELLAKVSKRMNVTLQVLTFDSGPHAAMKGPFNMLTLPGEPAPNFVYLEHKDGAVYLERPVDLGKYSKVFESLTKQALSADESRDFLATLA</sequence>
<dbReference type="PROSITE" id="PS50943">
    <property type="entry name" value="HTH_CROC1"/>
    <property type="match status" value="1"/>
</dbReference>
<dbReference type="InterPro" id="IPR043917">
    <property type="entry name" value="DUF5753"/>
</dbReference>
<dbReference type="Pfam" id="PF01381">
    <property type="entry name" value="HTH_3"/>
    <property type="match status" value="1"/>
</dbReference>